<accession>A0A0D2MJY9</accession>
<dbReference type="AlphaFoldDB" id="A0A0D2MJY9"/>
<dbReference type="InterPro" id="IPR011989">
    <property type="entry name" value="ARM-like"/>
</dbReference>
<organism evidence="1 2">
    <name type="scientific">Monoraphidium neglectum</name>
    <dbReference type="NCBI Taxonomy" id="145388"/>
    <lineage>
        <taxon>Eukaryota</taxon>
        <taxon>Viridiplantae</taxon>
        <taxon>Chlorophyta</taxon>
        <taxon>core chlorophytes</taxon>
        <taxon>Chlorophyceae</taxon>
        <taxon>CS clade</taxon>
        <taxon>Sphaeropleales</taxon>
        <taxon>Selenastraceae</taxon>
        <taxon>Monoraphidium</taxon>
    </lineage>
</organism>
<name>A0A0D2MJY9_9CHLO</name>
<proteinExistence type="predicted"/>
<gene>
    <name evidence="1" type="ORF">MNEG_12713</name>
</gene>
<evidence type="ECO:0000313" key="2">
    <source>
        <dbReference type="Proteomes" id="UP000054498"/>
    </source>
</evidence>
<dbReference type="KEGG" id="mng:MNEG_12713"/>
<dbReference type="RefSeq" id="XP_013894270.1">
    <property type="nucleotide sequence ID" value="XM_014038816.1"/>
</dbReference>
<protein>
    <submittedName>
        <fullName evidence="1">Uncharacterized protein</fullName>
    </submittedName>
</protein>
<dbReference type="OrthoDB" id="10630808at2759"/>
<dbReference type="Proteomes" id="UP000054498">
    <property type="component" value="Unassembled WGS sequence"/>
</dbReference>
<evidence type="ECO:0000313" key="1">
    <source>
        <dbReference type="EMBL" id="KIY95250.1"/>
    </source>
</evidence>
<reference evidence="1 2" key="1">
    <citation type="journal article" date="2013" name="BMC Genomics">
        <title>Reconstruction of the lipid metabolism for the microalga Monoraphidium neglectum from its genome sequence reveals characteristics suitable for biofuel production.</title>
        <authorList>
            <person name="Bogen C."/>
            <person name="Al-Dilaimi A."/>
            <person name="Albersmeier A."/>
            <person name="Wichmann J."/>
            <person name="Grundmann M."/>
            <person name="Rupp O."/>
            <person name="Lauersen K.J."/>
            <person name="Blifernez-Klassen O."/>
            <person name="Kalinowski J."/>
            <person name="Goesmann A."/>
            <person name="Mussgnug J.H."/>
            <person name="Kruse O."/>
        </authorList>
    </citation>
    <scope>NUCLEOTIDE SEQUENCE [LARGE SCALE GENOMIC DNA]</scope>
    <source>
        <strain evidence="1 2">SAG 48.87</strain>
    </source>
</reference>
<keyword evidence="2" id="KW-1185">Reference proteome</keyword>
<dbReference type="GeneID" id="25730103"/>
<dbReference type="Gene3D" id="1.25.10.10">
    <property type="entry name" value="Leucine-rich Repeat Variant"/>
    <property type="match status" value="1"/>
</dbReference>
<sequence length="266" mass="27613">MARGGAVGALAGVLSDPKRTPAGALWAARLLRVLSEEPTTAQELASCPELLLAVAALLRAPPAYSRSGMTEQDRVAAAWRATKGLDSTKSYFKWADYHEYQGMWGEGSPDAGRDIGVEAAAAAPGVAEPVTKAQAHMAWMLGRLAVSTRGSAREAVRALGVSAGVIPALVVMLRESQRNQGVGFNLGSVLQHNSQAAAAFALQALCAGHAPNRRAALDVLALEAWLGHNISVDLSPAGLDTVAADLQAPGVMGTLDGDGSDHWPHD</sequence>
<dbReference type="EMBL" id="KK103610">
    <property type="protein sequence ID" value="KIY95250.1"/>
    <property type="molecule type" value="Genomic_DNA"/>
</dbReference>